<evidence type="ECO:0000256" key="3">
    <source>
        <dbReference type="ARBA" id="ARBA00022833"/>
    </source>
</evidence>
<keyword evidence="3" id="KW-0862">Zinc</keyword>
<evidence type="ECO:0000256" key="2">
    <source>
        <dbReference type="ARBA" id="ARBA00022771"/>
    </source>
</evidence>
<keyword evidence="5" id="KW-0812">Transmembrane</keyword>
<dbReference type="Pfam" id="PF11789">
    <property type="entry name" value="zf-Nse"/>
    <property type="match status" value="1"/>
</dbReference>
<dbReference type="SUPFAM" id="SSF57850">
    <property type="entry name" value="RING/U-box"/>
    <property type="match status" value="1"/>
</dbReference>
<evidence type="ECO:0000256" key="1">
    <source>
        <dbReference type="ARBA" id="ARBA00022723"/>
    </source>
</evidence>
<evidence type="ECO:0000256" key="4">
    <source>
        <dbReference type="PROSITE-ProRule" id="PRU00175"/>
    </source>
</evidence>
<dbReference type="InterPro" id="IPR013083">
    <property type="entry name" value="Znf_RING/FYVE/PHD"/>
</dbReference>
<proteinExistence type="predicted"/>
<protein>
    <recommendedName>
        <fullName evidence="6">RING-type domain-containing protein</fullName>
    </recommendedName>
</protein>
<dbReference type="GO" id="GO:0008270">
    <property type="term" value="F:zinc ion binding"/>
    <property type="evidence" value="ECO:0007669"/>
    <property type="project" value="UniProtKB-KW"/>
</dbReference>
<evidence type="ECO:0000256" key="5">
    <source>
        <dbReference type="SAM" id="Phobius"/>
    </source>
</evidence>
<dbReference type="Proteomes" id="UP001215280">
    <property type="component" value="Unassembled WGS sequence"/>
</dbReference>
<dbReference type="PROSITE" id="PS50089">
    <property type="entry name" value="ZF_RING_2"/>
    <property type="match status" value="1"/>
</dbReference>
<sequence length="274" mass="29833">MSSLANECLIIALASAGNALGLNLLQISKTTLAGVLAFCKDVLALPLYAILSALALAAVFLGLTAWSSLILFYQDSTESLARRWIDHTWTALHTTRLAGTSPLALFLATSLPALLSYARIHQARRAVVARQSEISKQLAAEQTVIREQDPPKQLAQEVQAIHASLKCTLCALPFQRPYTIAPCGHTFDLACLQRFFHRAPPTPLDTRLARVDLTAREKRCPLLACRAAVPAPPARAWAVQAVAAAVDPDPCCDEDSAPAHPWEGIFEVDLRRRR</sequence>
<accession>A0AAD7NWD0</accession>
<dbReference type="InterPro" id="IPR001841">
    <property type="entry name" value="Znf_RING"/>
</dbReference>
<keyword evidence="2 4" id="KW-0863">Zinc-finger</keyword>
<evidence type="ECO:0000313" key="7">
    <source>
        <dbReference type="EMBL" id="KAJ7777966.1"/>
    </source>
</evidence>
<dbReference type="InterPro" id="IPR004181">
    <property type="entry name" value="Znf_MIZ"/>
</dbReference>
<gene>
    <name evidence="7" type="ORF">DFH07DRAFT_1056314</name>
</gene>
<feature type="domain" description="RING-type" evidence="6">
    <location>
        <begin position="167"/>
        <end position="222"/>
    </location>
</feature>
<evidence type="ECO:0000313" key="8">
    <source>
        <dbReference type="Proteomes" id="UP001215280"/>
    </source>
</evidence>
<dbReference type="Gene3D" id="3.30.40.10">
    <property type="entry name" value="Zinc/RING finger domain, C3HC4 (zinc finger)"/>
    <property type="match status" value="1"/>
</dbReference>
<keyword evidence="5" id="KW-1133">Transmembrane helix</keyword>
<reference evidence="7" key="1">
    <citation type="submission" date="2023-03" db="EMBL/GenBank/DDBJ databases">
        <title>Massive genome expansion in bonnet fungi (Mycena s.s.) driven by repeated elements and novel gene families across ecological guilds.</title>
        <authorList>
            <consortium name="Lawrence Berkeley National Laboratory"/>
            <person name="Harder C.B."/>
            <person name="Miyauchi S."/>
            <person name="Viragh M."/>
            <person name="Kuo A."/>
            <person name="Thoen E."/>
            <person name="Andreopoulos B."/>
            <person name="Lu D."/>
            <person name="Skrede I."/>
            <person name="Drula E."/>
            <person name="Henrissat B."/>
            <person name="Morin E."/>
            <person name="Kohler A."/>
            <person name="Barry K."/>
            <person name="LaButti K."/>
            <person name="Morin E."/>
            <person name="Salamov A."/>
            <person name="Lipzen A."/>
            <person name="Mereny Z."/>
            <person name="Hegedus B."/>
            <person name="Baldrian P."/>
            <person name="Stursova M."/>
            <person name="Weitz H."/>
            <person name="Taylor A."/>
            <person name="Grigoriev I.V."/>
            <person name="Nagy L.G."/>
            <person name="Martin F."/>
            <person name="Kauserud H."/>
        </authorList>
    </citation>
    <scope>NUCLEOTIDE SEQUENCE</scope>
    <source>
        <strain evidence="7">CBHHK188m</strain>
    </source>
</reference>
<dbReference type="EMBL" id="JARJLG010000009">
    <property type="protein sequence ID" value="KAJ7777966.1"/>
    <property type="molecule type" value="Genomic_DNA"/>
</dbReference>
<evidence type="ECO:0000259" key="6">
    <source>
        <dbReference type="PROSITE" id="PS50089"/>
    </source>
</evidence>
<organism evidence="7 8">
    <name type="scientific">Mycena maculata</name>
    <dbReference type="NCBI Taxonomy" id="230809"/>
    <lineage>
        <taxon>Eukaryota</taxon>
        <taxon>Fungi</taxon>
        <taxon>Dikarya</taxon>
        <taxon>Basidiomycota</taxon>
        <taxon>Agaricomycotina</taxon>
        <taxon>Agaricomycetes</taxon>
        <taxon>Agaricomycetidae</taxon>
        <taxon>Agaricales</taxon>
        <taxon>Marasmiineae</taxon>
        <taxon>Mycenaceae</taxon>
        <taxon>Mycena</taxon>
    </lineage>
</organism>
<feature type="transmembrane region" description="Helical" evidence="5">
    <location>
        <begin position="45"/>
        <end position="73"/>
    </location>
</feature>
<dbReference type="AlphaFoldDB" id="A0AAD7NWD0"/>
<keyword evidence="8" id="KW-1185">Reference proteome</keyword>
<keyword evidence="5" id="KW-0472">Membrane</keyword>
<name>A0AAD7NWD0_9AGAR</name>
<comment type="caution">
    <text evidence="7">The sequence shown here is derived from an EMBL/GenBank/DDBJ whole genome shotgun (WGS) entry which is preliminary data.</text>
</comment>
<keyword evidence="1" id="KW-0479">Metal-binding</keyword>